<dbReference type="Proteomes" id="UP001056429">
    <property type="component" value="Unassembled WGS sequence"/>
</dbReference>
<dbReference type="AlphaFoldDB" id="A0A9J6P141"/>
<reference evidence="1" key="1">
    <citation type="journal article" date="2021" name="mSystems">
        <title>Bacteria and Archaea Synergistically Convert Glycine Betaine to Biogenic Methane in the Formosa Cold Seep of the South China Sea.</title>
        <authorList>
            <person name="Li L."/>
            <person name="Zhang W."/>
            <person name="Zhang S."/>
            <person name="Song L."/>
            <person name="Sun Q."/>
            <person name="Zhang H."/>
            <person name="Xiang H."/>
            <person name="Dong X."/>
        </authorList>
    </citation>
    <scope>NUCLEOTIDE SEQUENCE</scope>
    <source>
        <strain evidence="1">ZWT</strain>
    </source>
</reference>
<proteinExistence type="predicted"/>
<evidence type="ECO:0000313" key="1">
    <source>
        <dbReference type="EMBL" id="MCM1990243.1"/>
    </source>
</evidence>
<keyword evidence="2" id="KW-1185">Reference proteome</keyword>
<protein>
    <submittedName>
        <fullName evidence="1">WYL domain-containing protein</fullName>
    </submittedName>
</protein>
<organism evidence="1 2">
    <name type="scientific">Oceanirhabdus seepicola</name>
    <dbReference type="NCBI Taxonomy" id="2828781"/>
    <lineage>
        <taxon>Bacteria</taxon>
        <taxon>Bacillati</taxon>
        <taxon>Bacillota</taxon>
        <taxon>Clostridia</taxon>
        <taxon>Eubacteriales</taxon>
        <taxon>Clostridiaceae</taxon>
        <taxon>Oceanirhabdus</taxon>
    </lineage>
</organism>
<sequence length="334" mass="39429">MELFHECKNRYFRLVFLILSLAKDGLSKEQVIKLIDDGEYDEKVIGKDFKTFQGLLLNEYDDKDNLNLLREKDGLFYPSINHSTNQNIPVRFNVVEKQWMKRLIEEPMVKVLLGDTLVLKLEEALNDVEGIGNIDMIERTYTANNDVSIDYSKFHDDFHTILEGIVQNKPIRYSNVDKWGRRYENKLSLPIRIEYSLKDDKFRISMYSLEENRPIMVNLHTIEKVELVHDMKPNIDKQEVLKLLKENKYAKEPIVIEVTDERGAMERCFMCFSGFERTSRFLGDNKYEIKLNYYTFEEDDVIRKLIALGPFVKVISPHRIIDVVVRKIKKAMEL</sequence>
<accession>A0A9J6P141</accession>
<name>A0A9J6P141_9CLOT</name>
<gene>
    <name evidence="1" type="ORF">KDK92_10905</name>
</gene>
<dbReference type="EMBL" id="JAGSOJ010000002">
    <property type="protein sequence ID" value="MCM1990243.1"/>
    <property type="molecule type" value="Genomic_DNA"/>
</dbReference>
<evidence type="ECO:0000313" key="2">
    <source>
        <dbReference type="Proteomes" id="UP001056429"/>
    </source>
</evidence>
<dbReference type="RefSeq" id="WP_250859282.1">
    <property type="nucleotide sequence ID" value="NZ_JAGSOJ010000002.1"/>
</dbReference>
<reference evidence="1" key="2">
    <citation type="submission" date="2021-04" db="EMBL/GenBank/DDBJ databases">
        <authorList>
            <person name="Dong X."/>
        </authorList>
    </citation>
    <scope>NUCLEOTIDE SEQUENCE</scope>
    <source>
        <strain evidence="1">ZWT</strain>
    </source>
</reference>
<comment type="caution">
    <text evidence="1">The sequence shown here is derived from an EMBL/GenBank/DDBJ whole genome shotgun (WGS) entry which is preliminary data.</text>
</comment>